<feature type="signal peptide" evidence="1">
    <location>
        <begin position="1"/>
        <end position="26"/>
    </location>
</feature>
<reference evidence="3" key="1">
    <citation type="submission" date="2016-10" db="EMBL/GenBank/DDBJ databases">
        <authorList>
            <person name="Varghese N."/>
            <person name="Submissions S."/>
        </authorList>
    </citation>
    <scope>NUCLEOTIDE SEQUENCE [LARGE SCALE GENOMIC DNA]</scope>
    <source>
        <strain evidence="3">ATCC 25963</strain>
    </source>
</reference>
<dbReference type="RefSeq" id="WP_096329772.1">
    <property type="nucleotide sequence ID" value="NZ_FOMX01000009.1"/>
</dbReference>
<evidence type="ECO:0000256" key="1">
    <source>
        <dbReference type="SAM" id="SignalP"/>
    </source>
</evidence>
<name>A0A1I1Y499_9BACT</name>
<gene>
    <name evidence="2" type="ORF">SAMN02745121_03125</name>
</gene>
<dbReference type="STRING" id="54.SAMN02745121_03125"/>
<feature type="chain" id="PRO_5011537944" description="MlpA protein" evidence="1">
    <location>
        <begin position="27"/>
        <end position="280"/>
    </location>
</feature>
<evidence type="ECO:0008006" key="4">
    <source>
        <dbReference type="Google" id="ProtNLM"/>
    </source>
</evidence>
<dbReference type="OrthoDB" id="5503327at2"/>
<sequence>MQPSKRPPIRALVTGALLLVVGSSCKQPTMNCTTAHLYYAAKYELTAGDPNSPCAQKGDILGMQTYFATGGINGTAKFSDPSAAIRPQYAGLLVAEALEYPVDVPGFTGEKGVEHWPNALGDFESGFPDDEDLCHVPELGPATFTRPELPAIPDDPMTPDVDESVAATPPTTVSYEWTDARWLNTPDAQGTQFEADLKFTQDGCTAEFHVVAVSPAVHCVTDEDCTATGNGINPDFAVECDNSINDPLNPDVADDPMTPEVDETADYGLCILAKPIPSYE</sequence>
<dbReference type="AlphaFoldDB" id="A0A1I1Y499"/>
<dbReference type="Proteomes" id="UP000199400">
    <property type="component" value="Unassembled WGS sequence"/>
</dbReference>
<evidence type="ECO:0000313" key="3">
    <source>
        <dbReference type="Proteomes" id="UP000199400"/>
    </source>
</evidence>
<dbReference type="EMBL" id="FOMX01000009">
    <property type="protein sequence ID" value="SFE13828.1"/>
    <property type="molecule type" value="Genomic_DNA"/>
</dbReference>
<organism evidence="2 3">
    <name type="scientific">Nannocystis exedens</name>
    <dbReference type="NCBI Taxonomy" id="54"/>
    <lineage>
        <taxon>Bacteria</taxon>
        <taxon>Pseudomonadati</taxon>
        <taxon>Myxococcota</taxon>
        <taxon>Polyangia</taxon>
        <taxon>Nannocystales</taxon>
        <taxon>Nannocystaceae</taxon>
        <taxon>Nannocystis</taxon>
    </lineage>
</organism>
<proteinExistence type="predicted"/>
<evidence type="ECO:0000313" key="2">
    <source>
        <dbReference type="EMBL" id="SFE13828.1"/>
    </source>
</evidence>
<keyword evidence="1" id="KW-0732">Signal</keyword>
<protein>
    <recommendedName>
        <fullName evidence="4">MlpA protein</fullName>
    </recommendedName>
</protein>
<accession>A0A1I1Y499</accession>
<keyword evidence="3" id="KW-1185">Reference proteome</keyword>
<dbReference type="PROSITE" id="PS51257">
    <property type="entry name" value="PROKAR_LIPOPROTEIN"/>
    <property type="match status" value="1"/>
</dbReference>